<feature type="region of interest" description="Disordered" evidence="1">
    <location>
        <begin position="339"/>
        <end position="364"/>
    </location>
</feature>
<dbReference type="Proteomes" id="UP001530400">
    <property type="component" value="Unassembled WGS sequence"/>
</dbReference>
<dbReference type="InterPro" id="IPR033194">
    <property type="entry name" value="MFAP1"/>
</dbReference>
<comment type="caution">
    <text evidence="3">The sequence shown here is derived from an EMBL/GenBank/DDBJ whole genome shotgun (WGS) entry which is preliminary data.</text>
</comment>
<feature type="compositionally biased region" description="Low complexity" evidence="1">
    <location>
        <begin position="140"/>
        <end position="149"/>
    </location>
</feature>
<feature type="region of interest" description="Disordered" evidence="1">
    <location>
        <begin position="20"/>
        <end position="51"/>
    </location>
</feature>
<evidence type="ECO:0000259" key="2">
    <source>
        <dbReference type="Pfam" id="PF06991"/>
    </source>
</evidence>
<accession>A0ABD3PXH6</accession>
<dbReference type="PANTHER" id="PTHR15327">
    <property type="entry name" value="MICROFIBRIL-ASSOCIATED PROTEIN"/>
    <property type="match status" value="1"/>
</dbReference>
<feature type="domain" description="Micro-fibrillar-associated protein 1 C-terminal" evidence="2">
    <location>
        <begin position="267"/>
        <end position="504"/>
    </location>
</feature>
<reference evidence="3 4" key="1">
    <citation type="submission" date="2024-10" db="EMBL/GenBank/DDBJ databases">
        <title>Updated reference genomes for cyclostephanoid diatoms.</title>
        <authorList>
            <person name="Roberts W.R."/>
            <person name="Alverson A.J."/>
        </authorList>
    </citation>
    <scope>NUCLEOTIDE SEQUENCE [LARGE SCALE GENOMIC DNA]</scope>
    <source>
        <strain evidence="3 4">AJA010-31</strain>
    </source>
</reference>
<evidence type="ECO:0000256" key="1">
    <source>
        <dbReference type="SAM" id="MobiDB-lite"/>
    </source>
</evidence>
<evidence type="ECO:0000313" key="3">
    <source>
        <dbReference type="EMBL" id="KAL3791931.1"/>
    </source>
</evidence>
<feature type="compositionally biased region" description="Basic and acidic residues" evidence="1">
    <location>
        <begin position="297"/>
        <end position="308"/>
    </location>
</feature>
<sequence length="524" mass="59335">MTNQSNLSRDELALLLGASQSSDILATARPDPKPSRQPIATRTKREEDVSAMDSKQAAALVARQFAERQGREAVQRHRAKKKMEYHRLLPDHNEGIETTADKNDMGDAAYANVEEMAFPARKRKKIEASVVQRKRRDSDGNSSSSSSDSSSDESSRAPRRRRRGSSSSEASDDSADLRRRRTRERRHGKEEEEKKEAAAVVQRRRDEDDSSDDEKVKLQHRDESKIAQVAPAPQRNHSQTGKPNNRKDDSSSDSESSTSSSESSSSSSQEEQTIQPISKPLFVPKSKRGTVALQEAQEQKLQEISERKKKEKQKRTLQSRALVAEAVAEKTNVSTATIGDEDEFEGGDHNLIIPDDTDGTNVEEREKERDAWEVRELLRILHEADVLADLTKHKLETRQRRNMTDEEIYREGHIRPVGEARRKSNHDKSKYLQRFHHRGAFYMDEDTLGQAGEDDVRHRAKEYSRAATGEDKIDKSALPEVMQVKKFGFAGYSTKYKGLAKEDTTDRGLDFVPIRSNKKGDGRR</sequence>
<proteinExistence type="predicted"/>
<feature type="region of interest" description="Disordered" evidence="1">
    <location>
        <begin position="71"/>
        <end position="102"/>
    </location>
</feature>
<dbReference type="EMBL" id="JALLPJ020000443">
    <property type="protein sequence ID" value="KAL3791931.1"/>
    <property type="molecule type" value="Genomic_DNA"/>
</dbReference>
<evidence type="ECO:0000313" key="4">
    <source>
        <dbReference type="Proteomes" id="UP001530400"/>
    </source>
</evidence>
<feature type="compositionally biased region" description="Basic and acidic residues" evidence="1">
    <location>
        <begin position="85"/>
        <end position="102"/>
    </location>
</feature>
<dbReference type="AlphaFoldDB" id="A0ABD3PXH6"/>
<name>A0ABD3PXH6_9STRA</name>
<protein>
    <recommendedName>
        <fullName evidence="2">Micro-fibrillar-associated protein 1 C-terminal domain-containing protein</fullName>
    </recommendedName>
</protein>
<feature type="compositionally biased region" description="Low complexity" evidence="1">
    <location>
        <begin position="253"/>
        <end position="273"/>
    </location>
</feature>
<dbReference type="Pfam" id="PF06991">
    <property type="entry name" value="MFAP1"/>
    <property type="match status" value="1"/>
</dbReference>
<feature type="compositionally biased region" description="Basic and acidic residues" evidence="1">
    <location>
        <begin position="187"/>
        <end position="225"/>
    </location>
</feature>
<gene>
    <name evidence="3" type="ORF">ACHAWO_009446</name>
</gene>
<feature type="region of interest" description="Disordered" evidence="1">
    <location>
        <begin position="115"/>
        <end position="318"/>
    </location>
</feature>
<organism evidence="3 4">
    <name type="scientific">Cyclotella atomus</name>
    <dbReference type="NCBI Taxonomy" id="382360"/>
    <lineage>
        <taxon>Eukaryota</taxon>
        <taxon>Sar</taxon>
        <taxon>Stramenopiles</taxon>
        <taxon>Ochrophyta</taxon>
        <taxon>Bacillariophyta</taxon>
        <taxon>Coscinodiscophyceae</taxon>
        <taxon>Thalassiosirophycidae</taxon>
        <taxon>Stephanodiscales</taxon>
        <taxon>Stephanodiscaceae</taxon>
        <taxon>Cyclotella</taxon>
    </lineage>
</organism>
<dbReference type="InterPro" id="IPR009730">
    <property type="entry name" value="MFAP1_C"/>
</dbReference>
<keyword evidence="4" id="KW-1185">Reference proteome</keyword>